<proteinExistence type="predicted"/>
<evidence type="ECO:0000313" key="1">
    <source>
        <dbReference type="EMBL" id="KAK9738446.1"/>
    </source>
</evidence>
<reference evidence="1 2" key="1">
    <citation type="journal article" date="2024" name="BMC Genomics">
        <title>De novo assembly and annotation of Popillia japonica's genome with initial clues to its potential as an invasive pest.</title>
        <authorList>
            <person name="Cucini C."/>
            <person name="Boschi S."/>
            <person name="Funari R."/>
            <person name="Cardaioli E."/>
            <person name="Iannotti N."/>
            <person name="Marturano G."/>
            <person name="Paoli F."/>
            <person name="Bruttini M."/>
            <person name="Carapelli A."/>
            <person name="Frati F."/>
            <person name="Nardi F."/>
        </authorList>
    </citation>
    <scope>NUCLEOTIDE SEQUENCE [LARGE SCALE GENOMIC DNA]</scope>
    <source>
        <strain evidence="1">DMR45628</strain>
    </source>
</reference>
<keyword evidence="2" id="KW-1185">Reference proteome</keyword>
<sequence length="98" mass="11556">MGSTNRRGRQEKLKANEVLNDIHMTDRMILDFYDFMSNVKDGFKLSCGLVLNDIHMTDRMILDFYDFMSNVKDGFNINDNIWKEIGQLCRNIVNLTMR</sequence>
<dbReference type="EMBL" id="JASPKY010000086">
    <property type="protein sequence ID" value="KAK9738446.1"/>
    <property type="molecule type" value="Genomic_DNA"/>
</dbReference>
<protein>
    <recommendedName>
        <fullName evidence="3">Defective in cullin neddylation protein</fullName>
    </recommendedName>
</protein>
<accession>A0AAW1LW50</accession>
<gene>
    <name evidence="1" type="ORF">QE152_g9832</name>
</gene>
<organism evidence="1 2">
    <name type="scientific">Popillia japonica</name>
    <name type="common">Japanese beetle</name>
    <dbReference type="NCBI Taxonomy" id="7064"/>
    <lineage>
        <taxon>Eukaryota</taxon>
        <taxon>Metazoa</taxon>
        <taxon>Ecdysozoa</taxon>
        <taxon>Arthropoda</taxon>
        <taxon>Hexapoda</taxon>
        <taxon>Insecta</taxon>
        <taxon>Pterygota</taxon>
        <taxon>Neoptera</taxon>
        <taxon>Endopterygota</taxon>
        <taxon>Coleoptera</taxon>
        <taxon>Polyphaga</taxon>
        <taxon>Scarabaeiformia</taxon>
        <taxon>Scarabaeidae</taxon>
        <taxon>Rutelinae</taxon>
        <taxon>Popillia</taxon>
    </lineage>
</organism>
<comment type="caution">
    <text evidence="1">The sequence shown here is derived from an EMBL/GenBank/DDBJ whole genome shotgun (WGS) entry which is preliminary data.</text>
</comment>
<evidence type="ECO:0000313" key="2">
    <source>
        <dbReference type="Proteomes" id="UP001458880"/>
    </source>
</evidence>
<evidence type="ECO:0008006" key="3">
    <source>
        <dbReference type="Google" id="ProtNLM"/>
    </source>
</evidence>
<dbReference type="Proteomes" id="UP001458880">
    <property type="component" value="Unassembled WGS sequence"/>
</dbReference>
<name>A0AAW1LW50_POPJA</name>
<dbReference type="AlphaFoldDB" id="A0AAW1LW50"/>